<feature type="non-terminal residue" evidence="2">
    <location>
        <position position="1"/>
    </location>
</feature>
<dbReference type="GO" id="GO:0003676">
    <property type="term" value="F:nucleic acid binding"/>
    <property type="evidence" value="ECO:0007669"/>
    <property type="project" value="InterPro"/>
</dbReference>
<gene>
    <name evidence="1" type="ORF">OVA965_LOCUS46162</name>
    <name evidence="2" type="ORF">TMI583_LOCUS19847</name>
</gene>
<dbReference type="EMBL" id="CAJOBA010012801">
    <property type="protein sequence ID" value="CAF3876520.1"/>
    <property type="molecule type" value="Genomic_DNA"/>
</dbReference>
<dbReference type="EMBL" id="CAJNOK010081951">
    <property type="protein sequence ID" value="CAF1684130.1"/>
    <property type="molecule type" value="Genomic_DNA"/>
</dbReference>
<dbReference type="Proteomes" id="UP000677228">
    <property type="component" value="Unassembled WGS sequence"/>
</dbReference>
<proteinExistence type="predicted"/>
<name>A0A8S2KZ75_9BILA</name>
<sequence length="77" mass="9150">VQKYLYTKPQNTVEQTSSNSTLTIDYYKLSIPINKIYFVDNTENYNRLLDKLWSSNDLIIGFDCEWKPMFNNSRTSK</sequence>
<dbReference type="Gene3D" id="3.30.420.10">
    <property type="entry name" value="Ribonuclease H-like superfamily/Ribonuclease H"/>
    <property type="match status" value="1"/>
</dbReference>
<comment type="caution">
    <text evidence="2">The sequence shown here is derived from an EMBL/GenBank/DDBJ whole genome shotgun (WGS) entry which is preliminary data.</text>
</comment>
<reference evidence="2" key="1">
    <citation type="submission" date="2021-02" db="EMBL/GenBank/DDBJ databases">
        <authorList>
            <person name="Nowell W R."/>
        </authorList>
    </citation>
    <scope>NUCLEOTIDE SEQUENCE</scope>
</reference>
<organism evidence="2 3">
    <name type="scientific">Didymodactylos carnosus</name>
    <dbReference type="NCBI Taxonomy" id="1234261"/>
    <lineage>
        <taxon>Eukaryota</taxon>
        <taxon>Metazoa</taxon>
        <taxon>Spiralia</taxon>
        <taxon>Gnathifera</taxon>
        <taxon>Rotifera</taxon>
        <taxon>Eurotatoria</taxon>
        <taxon>Bdelloidea</taxon>
        <taxon>Philodinida</taxon>
        <taxon>Philodinidae</taxon>
        <taxon>Didymodactylos</taxon>
    </lineage>
</organism>
<accession>A0A8S2KZ75</accession>
<evidence type="ECO:0000313" key="2">
    <source>
        <dbReference type="EMBL" id="CAF3876520.1"/>
    </source>
</evidence>
<dbReference type="SUPFAM" id="SSF53098">
    <property type="entry name" value="Ribonuclease H-like"/>
    <property type="match status" value="1"/>
</dbReference>
<dbReference type="AlphaFoldDB" id="A0A8S2KZ75"/>
<evidence type="ECO:0000313" key="1">
    <source>
        <dbReference type="EMBL" id="CAF1684130.1"/>
    </source>
</evidence>
<dbReference type="InterPro" id="IPR036397">
    <property type="entry name" value="RNaseH_sf"/>
</dbReference>
<dbReference type="InterPro" id="IPR012337">
    <property type="entry name" value="RNaseH-like_sf"/>
</dbReference>
<dbReference type="Proteomes" id="UP000682733">
    <property type="component" value="Unassembled WGS sequence"/>
</dbReference>
<protein>
    <submittedName>
        <fullName evidence="2">Uncharacterized protein</fullName>
    </submittedName>
</protein>
<feature type="non-terminal residue" evidence="2">
    <location>
        <position position="77"/>
    </location>
</feature>
<evidence type="ECO:0000313" key="3">
    <source>
        <dbReference type="Proteomes" id="UP000682733"/>
    </source>
</evidence>